<keyword evidence="2" id="KW-1185">Reference proteome</keyword>
<evidence type="ECO:0008006" key="3">
    <source>
        <dbReference type="Google" id="ProtNLM"/>
    </source>
</evidence>
<dbReference type="Proteomes" id="UP000790347">
    <property type="component" value="Unassembled WGS sequence"/>
</dbReference>
<protein>
    <recommendedName>
        <fullName evidence="3">CCHC-type domain-containing protein</fullName>
    </recommendedName>
</protein>
<reference evidence="1" key="1">
    <citation type="submission" date="2013-05" db="EMBL/GenBank/DDBJ databases">
        <authorList>
            <person name="Yim A.K.Y."/>
            <person name="Chan T.F."/>
            <person name="Ji K.M."/>
            <person name="Liu X.Y."/>
            <person name="Zhou J.W."/>
            <person name="Li R.Q."/>
            <person name="Yang K.Y."/>
            <person name="Li J."/>
            <person name="Li M."/>
            <person name="Law P.T.W."/>
            <person name="Wu Y.L."/>
            <person name="Cai Z.L."/>
            <person name="Qin H."/>
            <person name="Bao Y."/>
            <person name="Leung R.K.K."/>
            <person name="Ng P.K.S."/>
            <person name="Zou J."/>
            <person name="Zhong X.J."/>
            <person name="Ran P.X."/>
            <person name="Zhong N.S."/>
            <person name="Liu Z.G."/>
            <person name="Tsui S.K.W."/>
        </authorList>
    </citation>
    <scope>NUCLEOTIDE SEQUENCE</scope>
    <source>
        <strain evidence="1">Derf</strain>
        <tissue evidence="1">Whole organism</tissue>
    </source>
</reference>
<dbReference type="EMBL" id="ASGP02000005">
    <property type="protein sequence ID" value="KAH9506516.1"/>
    <property type="molecule type" value="Genomic_DNA"/>
</dbReference>
<sequence>METGNQHGSSAGCLFCHKSHPTDSCSLSVLDRIRIVSEQKRCYKCFDPDHWSYKCQKPNCPNCGQNHHEYICLALFDPISYKN</sequence>
<evidence type="ECO:0000313" key="1">
    <source>
        <dbReference type="EMBL" id="KAH9506516.1"/>
    </source>
</evidence>
<accession>A0A922L2W8</accession>
<reference evidence="1" key="2">
    <citation type="journal article" date="2022" name="Res Sq">
        <title>Comparative Genomics Reveals Insights into the Divergent Evolution of Astigmatic Mites and Household Pest Adaptations.</title>
        <authorList>
            <person name="Xiong Q."/>
            <person name="Wan A.T.-Y."/>
            <person name="Liu X.-Y."/>
            <person name="Fung C.S.-H."/>
            <person name="Xiao X."/>
            <person name="Malainual N."/>
            <person name="Hou J."/>
            <person name="Wang L."/>
            <person name="Wang M."/>
            <person name="Yang K."/>
            <person name="Cui Y."/>
            <person name="Leung E."/>
            <person name="Nong W."/>
            <person name="Shin S.-K."/>
            <person name="Au S."/>
            <person name="Jeong K.Y."/>
            <person name="Chew F.T."/>
            <person name="Hui J."/>
            <person name="Leung T.F."/>
            <person name="Tungtrongchitr A."/>
            <person name="Zhong N."/>
            <person name="Liu Z."/>
            <person name="Tsui S."/>
        </authorList>
    </citation>
    <scope>NUCLEOTIDE SEQUENCE</scope>
    <source>
        <strain evidence="1">Derf</strain>
        <tissue evidence="1">Whole organism</tissue>
    </source>
</reference>
<comment type="caution">
    <text evidence="1">The sequence shown here is derived from an EMBL/GenBank/DDBJ whole genome shotgun (WGS) entry which is preliminary data.</text>
</comment>
<evidence type="ECO:0000313" key="2">
    <source>
        <dbReference type="Proteomes" id="UP000790347"/>
    </source>
</evidence>
<proteinExistence type="predicted"/>
<organism evidence="1 2">
    <name type="scientific">Dermatophagoides farinae</name>
    <name type="common">American house dust mite</name>
    <dbReference type="NCBI Taxonomy" id="6954"/>
    <lineage>
        <taxon>Eukaryota</taxon>
        <taxon>Metazoa</taxon>
        <taxon>Ecdysozoa</taxon>
        <taxon>Arthropoda</taxon>
        <taxon>Chelicerata</taxon>
        <taxon>Arachnida</taxon>
        <taxon>Acari</taxon>
        <taxon>Acariformes</taxon>
        <taxon>Sarcoptiformes</taxon>
        <taxon>Astigmata</taxon>
        <taxon>Psoroptidia</taxon>
        <taxon>Analgoidea</taxon>
        <taxon>Pyroglyphidae</taxon>
        <taxon>Dermatophagoidinae</taxon>
        <taxon>Dermatophagoides</taxon>
    </lineage>
</organism>
<dbReference type="Gene3D" id="4.10.60.10">
    <property type="entry name" value="Zinc finger, CCHC-type"/>
    <property type="match status" value="1"/>
</dbReference>
<dbReference type="AlphaFoldDB" id="A0A922L2W8"/>
<name>A0A922L2W8_DERFA</name>
<gene>
    <name evidence="1" type="ORF">DERF_011243</name>
</gene>